<dbReference type="OrthoDB" id="10251412at2759"/>
<feature type="domain" description="ATPase AAA-type core" evidence="2">
    <location>
        <begin position="68"/>
        <end position="143"/>
    </location>
</feature>
<dbReference type="GO" id="GO:0016887">
    <property type="term" value="F:ATP hydrolysis activity"/>
    <property type="evidence" value="ECO:0007669"/>
    <property type="project" value="InterPro"/>
</dbReference>
<dbReference type="GO" id="GO:0005524">
    <property type="term" value="F:ATP binding"/>
    <property type="evidence" value="ECO:0007669"/>
    <property type="project" value="InterPro"/>
</dbReference>
<dbReference type="InterPro" id="IPR058017">
    <property type="entry name" value="At3g28540-like_C"/>
</dbReference>
<evidence type="ECO:0000313" key="4">
    <source>
        <dbReference type="EMBL" id="KAG7640486.1"/>
    </source>
</evidence>
<organism evidence="4 5">
    <name type="scientific">Arabidopsis suecica</name>
    <name type="common">Swedish thale-cress</name>
    <name type="synonym">Cardaminopsis suecica</name>
    <dbReference type="NCBI Taxonomy" id="45249"/>
    <lineage>
        <taxon>Eukaryota</taxon>
        <taxon>Viridiplantae</taxon>
        <taxon>Streptophyta</taxon>
        <taxon>Embryophyta</taxon>
        <taxon>Tracheophyta</taxon>
        <taxon>Spermatophyta</taxon>
        <taxon>Magnoliopsida</taxon>
        <taxon>eudicotyledons</taxon>
        <taxon>Gunneridae</taxon>
        <taxon>Pentapetalae</taxon>
        <taxon>rosids</taxon>
        <taxon>malvids</taxon>
        <taxon>Brassicales</taxon>
        <taxon>Brassicaceae</taxon>
        <taxon>Camelineae</taxon>
        <taxon>Arabidopsis</taxon>
    </lineage>
</organism>
<dbReference type="PANTHER" id="PTHR23070">
    <property type="entry name" value="BCS1 AAA-TYPE ATPASE"/>
    <property type="match status" value="1"/>
</dbReference>
<evidence type="ECO:0000256" key="1">
    <source>
        <dbReference type="SAM" id="Coils"/>
    </source>
</evidence>
<keyword evidence="1" id="KW-0175">Coiled coil</keyword>
<feature type="coiled-coil region" evidence="1">
    <location>
        <begin position="263"/>
        <end position="292"/>
    </location>
</feature>
<evidence type="ECO:0000313" key="5">
    <source>
        <dbReference type="Proteomes" id="UP000694251"/>
    </source>
</evidence>
<dbReference type="Pfam" id="PF00004">
    <property type="entry name" value="AAA"/>
    <property type="match status" value="1"/>
</dbReference>
<comment type="caution">
    <text evidence="4">The sequence shown here is derived from an EMBL/GenBank/DDBJ whole genome shotgun (WGS) entry which is preliminary data.</text>
</comment>
<evidence type="ECO:0000259" key="3">
    <source>
        <dbReference type="Pfam" id="PF25568"/>
    </source>
</evidence>
<proteinExistence type="predicted"/>
<accession>A0A8T2FZ19</accession>
<feature type="domain" description="AAA+ ATPase At3g28540-like C-terminal" evidence="3">
    <location>
        <begin position="213"/>
        <end position="276"/>
    </location>
</feature>
<dbReference type="EMBL" id="JAEFBJ010000002">
    <property type="protein sequence ID" value="KAG7640486.1"/>
    <property type="molecule type" value="Genomic_DNA"/>
</dbReference>
<protein>
    <submittedName>
        <fullName evidence="4">P-loop containing nucleoside triphosphate hydrolase</fullName>
    </submittedName>
</protein>
<keyword evidence="5" id="KW-1185">Reference proteome</keyword>
<keyword evidence="4" id="KW-0378">Hydrolase</keyword>
<dbReference type="AlphaFoldDB" id="A0A8T2FZ19"/>
<dbReference type="Pfam" id="PF25568">
    <property type="entry name" value="AAA_lid_At3g28540"/>
    <property type="match status" value="1"/>
</dbReference>
<dbReference type="Proteomes" id="UP000694251">
    <property type="component" value="Chromosome 2"/>
</dbReference>
<name>A0A8T2FZ19_ARASU</name>
<dbReference type="InterPro" id="IPR003959">
    <property type="entry name" value="ATPase_AAA_core"/>
</dbReference>
<sequence>MRHRKDLVIYTYNQKDSSWESAIFEHHTTFETLAIEPQLKTTMIDDLDAFSKGKDFFKSVGRAWKRGYLLYGPPGTGKSSMVAAIANHMNCNIYDLQIQSVKDDAELRRVLTATNNRSILLIEDIDCGTDSSRRRQTKNEEDDEVKKKKKKPDLGVNIFVWSIELCRRSLVELWRRKNHNFHNQLQGEARPGIAKARKNGCSHSHGLLHSIVLKKLVAMYLKIDDHVLFDPIEKLVLEVSVTPAEVAQQLMVSKNTDIALKGLIEFIEKKKIEKEEVTKVEEEGEIEDAETNE</sequence>
<reference evidence="4 5" key="1">
    <citation type="submission" date="2020-12" db="EMBL/GenBank/DDBJ databases">
        <title>Concerted genomic and epigenomic changes stabilize Arabidopsis allopolyploids.</title>
        <authorList>
            <person name="Chen Z."/>
        </authorList>
    </citation>
    <scope>NUCLEOTIDE SEQUENCE [LARGE SCALE GENOMIC DNA]</scope>
    <source>
        <strain evidence="4">As9502</strain>
        <tissue evidence="4">Leaf</tissue>
    </source>
</reference>
<gene>
    <name evidence="4" type="ORF">ISN44_As02g003290</name>
</gene>
<evidence type="ECO:0000259" key="2">
    <source>
        <dbReference type="Pfam" id="PF00004"/>
    </source>
</evidence>
<dbReference type="InterPro" id="IPR050747">
    <property type="entry name" value="Mitochondrial_chaperone_BCS1"/>
</dbReference>